<proteinExistence type="predicted"/>
<accession>A0A165J2K7</accession>
<evidence type="ECO:0000313" key="1">
    <source>
        <dbReference type="EMBL" id="KZV94238.1"/>
    </source>
</evidence>
<keyword evidence="2" id="KW-1185">Reference proteome</keyword>
<dbReference type="Proteomes" id="UP000077266">
    <property type="component" value="Unassembled WGS sequence"/>
</dbReference>
<name>A0A165J2K7_EXIGL</name>
<protein>
    <submittedName>
        <fullName evidence="1">Uncharacterized protein</fullName>
    </submittedName>
</protein>
<reference evidence="1 2" key="1">
    <citation type="journal article" date="2016" name="Mol. Biol. Evol.">
        <title>Comparative Genomics of Early-Diverging Mushroom-Forming Fungi Provides Insights into the Origins of Lignocellulose Decay Capabilities.</title>
        <authorList>
            <person name="Nagy L.G."/>
            <person name="Riley R."/>
            <person name="Tritt A."/>
            <person name="Adam C."/>
            <person name="Daum C."/>
            <person name="Floudas D."/>
            <person name="Sun H."/>
            <person name="Yadav J.S."/>
            <person name="Pangilinan J."/>
            <person name="Larsson K.H."/>
            <person name="Matsuura K."/>
            <person name="Barry K."/>
            <person name="Labutti K."/>
            <person name="Kuo R."/>
            <person name="Ohm R.A."/>
            <person name="Bhattacharya S.S."/>
            <person name="Shirouzu T."/>
            <person name="Yoshinaga Y."/>
            <person name="Martin F.M."/>
            <person name="Grigoriev I.V."/>
            <person name="Hibbett D.S."/>
        </authorList>
    </citation>
    <scope>NUCLEOTIDE SEQUENCE [LARGE SCALE GENOMIC DNA]</scope>
    <source>
        <strain evidence="1 2">HHB12029</strain>
    </source>
</reference>
<sequence length="229" mass="25473">MPSTFTLRYNTYTVDVPFPFSFDACCETAVAKFGFDSSTDIALYHVFDEARQLSFPLSLDSWTDLERTTAPYLIDIRLANEPKAIPPSPDVVHIGFCLSWDLGPGISLRVSLDDEVEPVLVNAVPKGRMCSSTDSEGFFVKHRDRRVLPGETVRAVGTVTGDIDFVLYSSKCSRWSAIRIMTSHHSPPSRCLVAIPRDARPVRLRLTQPPLEGMFASPGRENDPMSNFA</sequence>
<dbReference type="AlphaFoldDB" id="A0A165J2K7"/>
<evidence type="ECO:0000313" key="2">
    <source>
        <dbReference type="Proteomes" id="UP000077266"/>
    </source>
</evidence>
<dbReference type="EMBL" id="KV425976">
    <property type="protein sequence ID" value="KZV94238.1"/>
    <property type="molecule type" value="Genomic_DNA"/>
</dbReference>
<organism evidence="1 2">
    <name type="scientific">Exidia glandulosa HHB12029</name>
    <dbReference type="NCBI Taxonomy" id="1314781"/>
    <lineage>
        <taxon>Eukaryota</taxon>
        <taxon>Fungi</taxon>
        <taxon>Dikarya</taxon>
        <taxon>Basidiomycota</taxon>
        <taxon>Agaricomycotina</taxon>
        <taxon>Agaricomycetes</taxon>
        <taxon>Auriculariales</taxon>
        <taxon>Exidiaceae</taxon>
        <taxon>Exidia</taxon>
    </lineage>
</organism>
<gene>
    <name evidence="1" type="ORF">EXIGLDRAFT_737245</name>
</gene>
<dbReference type="InParanoid" id="A0A165J2K7"/>